<dbReference type="InterPro" id="IPR049591">
    <property type="entry name" value="CE4_u4-like"/>
</dbReference>
<dbReference type="AlphaFoldDB" id="A0A1W9HZM2"/>
<dbReference type="RefSeq" id="WP_376800429.1">
    <property type="nucleotide sequence ID" value="NZ_DBNB01000037.1"/>
</dbReference>
<dbReference type="Gene3D" id="3.20.20.370">
    <property type="entry name" value="Glycoside hydrolase/deacetylase"/>
    <property type="match status" value="1"/>
</dbReference>
<evidence type="ECO:0000313" key="1">
    <source>
        <dbReference type="EMBL" id="OQW52634.1"/>
    </source>
</evidence>
<protein>
    <recommendedName>
        <fullName evidence="3">Polysaccharide deacetylase</fullName>
    </recommendedName>
</protein>
<evidence type="ECO:0000313" key="2">
    <source>
        <dbReference type="Proteomes" id="UP000192872"/>
    </source>
</evidence>
<dbReference type="InterPro" id="IPR011330">
    <property type="entry name" value="Glyco_hydro/deAcase_b/a-brl"/>
</dbReference>
<dbReference type="STRING" id="1827387.A4S15_07340"/>
<dbReference type="EMBL" id="LWDL01000012">
    <property type="protein sequence ID" value="OQW52634.1"/>
    <property type="molecule type" value="Genomic_DNA"/>
</dbReference>
<name>A0A1W9HZM2_9HYPH</name>
<evidence type="ECO:0008006" key="3">
    <source>
        <dbReference type="Google" id="ProtNLM"/>
    </source>
</evidence>
<dbReference type="GO" id="GO:0005975">
    <property type="term" value="P:carbohydrate metabolic process"/>
    <property type="evidence" value="ECO:0007669"/>
    <property type="project" value="InterPro"/>
</dbReference>
<accession>A0A1W9HZM2</accession>
<gene>
    <name evidence="1" type="ORF">A4S15_07340</name>
</gene>
<comment type="caution">
    <text evidence="1">The sequence shown here is derived from an EMBL/GenBank/DDBJ whole genome shotgun (WGS) entry which is preliminary data.</text>
</comment>
<reference evidence="1 2" key="1">
    <citation type="journal article" date="2017" name="Water Res.">
        <title>Comammox in drinking water systems.</title>
        <authorList>
            <person name="Wang Y."/>
            <person name="Ma L."/>
            <person name="Mao Y."/>
            <person name="Jiang X."/>
            <person name="Xia Y."/>
            <person name="Yu K."/>
            <person name="Li B."/>
            <person name="Zhang T."/>
        </authorList>
    </citation>
    <scope>NUCLEOTIDE SEQUENCE [LARGE SCALE GENOMIC DNA]</scope>
    <source>
        <strain evidence="1">SG_bin8</strain>
    </source>
</reference>
<sequence>MTFSKLADEFARWVDAGLSPRLWLRDDDAIAPTPALERLIVLSAHCQAPILLAIIAQPAQAALAERLADVALLTPCQHGYAHRNHAGAGERAVELGGARSLEVIGHELAAGRQRLIALFGDRLSRILVPPWNRIDANLVGRLPALGFGTLSTFGPPRVDGIVGLGELNCHVDLIDWRGGRVGKSPERLEGELVSAFALAREEGGRAVGFLTHHLAHDAQAWASFDTLCHWLAGRGISFADAVTLTGDHALSRS</sequence>
<proteinExistence type="predicted"/>
<organism evidence="1 2">
    <name type="scientific">Candidatus Raskinella chloraquaticus</name>
    <dbReference type="NCBI Taxonomy" id="1951219"/>
    <lineage>
        <taxon>Bacteria</taxon>
        <taxon>Pseudomonadati</taxon>
        <taxon>Pseudomonadota</taxon>
        <taxon>Alphaproteobacteria</taxon>
        <taxon>Hyphomicrobiales</taxon>
        <taxon>Phreatobacteraceae</taxon>
        <taxon>Candidatus Raskinella</taxon>
    </lineage>
</organism>
<dbReference type="SUPFAM" id="SSF88713">
    <property type="entry name" value="Glycoside hydrolase/deacetylase"/>
    <property type="match status" value="1"/>
</dbReference>
<dbReference type="Proteomes" id="UP000192872">
    <property type="component" value="Unassembled WGS sequence"/>
</dbReference>
<dbReference type="CDD" id="cd10928">
    <property type="entry name" value="CE4_u4"/>
    <property type="match status" value="1"/>
</dbReference>